<dbReference type="Proteomes" id="UP000298030">
    <property type="component" value="Unassembled WGS sequence"/>
</dbReference>
<feature type="compositionally biased region" description="Low complexity" evidence="1">
    <location>
        <begin position="104"/>
        <end position="115"/>
    </location>
</feature>
<proteinExistence type="predicted"/>
<name>A0A4Y7TA03_COPMI</name>
<organism evidence="2 3">
    <name type="scientific">Coprinellus micaceus</name>
    <name type="common">Glistening ink-cap mushroom</name>
    <name type="synonym">Coprinus micaceus</name>
    <dbReference type="NCBI Taxonomy" id="71717"/>
    <lineage>
        <taxon>Eukaryota</taxon>
        <taxon>Fungi</taxon>
        <taxon>Dikarya</taxon>
        <taxon>Basidiomycota</taxon>
        <taxon>Agaricomycotina</taxon>
        <taxon>Agaricomycetes</taxon>
        <taxon>Agaricomycetidae</taxon>
        <taxon>Agaricales</taxon>
        <taxon>Agaricineae</taxon>
        <taxon>Psathyrellaceae</taxon>
        <taxon>Coprinellus</taxon>
    </lineage>
</organism>
<evidence type="ECO:0000256" key="1">
    <source>
        <dbReference type="SAM" id="MobiDB-lite"/>
    </source>
</evidence>
<feature type="compositionally biased region" description="Low complexity" evidence="1">
    <location>
        <begin position="249"/>
        <end position="261"/>
    </location>
</feature>
<accession>A0A4Y7TA03</accession>
<feature type="region of interest" description="Disordered" evidence="1">
    <location>
        <begin position="397"/>
        <end position="425"/>
    </location>
</feature>
<evidence type="ECO:0000313" key="2">
    <source>
        <dbReference type="EMBL" id="TEB30997.1"/>
    </source>
</evidence>
<gene>
    <name evidence="2" type="ORF">FA13DRAFT_476336</name>
</gene>
<feature type="compositionally biased region" description="Polar residues" evidence="1">
    <location>
        <begin position="134"/>
        <end position="148"/>
    </location>
</feature>
<feature type="region of interest" description="Disordered" evidence="1">
    <location>
        <begin position="129"/>
        <end position="223"/>
    </location>
</feature>
<feature type="compositionally biased region" description="Low complexity" evidence="1">
    <location>
        <begin position="272"/>
        <end position="288"/>
    </location>
</feature>
<evidence type="ECO:0000313" key="3">
    <source>
        <dbReference type="Proteomes" id="UP000298030"/>
    </source>
</evidence>
<feature type="compositionally biased region" description="Polar residues" evidence="1">
    <location>
        <begin position="262"/>
        <end position="271"/>
    </location>
</feature>
<dbReference type="EMBL" id="QPFP01000020">
    <property type="protein sequence ID" value="TEB30997.1"/>
    <property type="molecule type" value="Genomic_DNA"/>
</dbReference>
<feature type="region of interest" description="Disordered" evidence="1">
    <location>
        <begin position="240"/>
        <end position="288"/>
    </location>
</feature>
<dbReference type="AlphaFoldDB" id="A0A4Y7TA03"/>
<dbReference type="OrthoDB" id="2966368at2759"/>
<feature type="region of interest" description="Disordered" evidence="1">
    <location>
        <begin position="104"/>
        <end position="123"/>
    </location>
</feature>
<feature type="compositionally biased region" description="Basic and acidic residues" evidence="1">
    <location>
        <begin position="397"/>
        <end position="409"/>
    </location>
</feature>
<keyword evidence="3" id="KW-1185">Reference proteome</keyword>
<comment type="caution">
    <text evidence="2">The sequence shown here is derived from an EMBL/GenBank/DDBJ whole genome shotgun (WGS) entry which is preliminary data.</text>
</comment>
<feature type="region of interest" description="Disordered" evidence="1">
    <location>
        <begin position="502"/>
        <end position="524"/>
    </location>
</feature>
<feature type="region of interest" description="Disordered" evidence="1">
    <location>
        <begin position="1"/>
        <end position="25"/>
    </location>
</feature>
<feature type="compositionally biased region" description="Low complexity" evidence="1">
    <location>
        <begin position="410"/>
        <end position="421"/>
    </location>
</feature>
<sequence>MFQESGGTRAMPSTPPSQPRTFELASGSHWEAAPAIVADPDAGRVAQIALPVQHQHHHLVAEVSLPVPSIQGASGEGDGATAVQGYLRIEGSCGLTFAEFRRTSSSTNASHSSGSGRPSRLTAGMLGLRGFGATSLNDPTPSSTSTPHLDTVDATPVPRRRSTTTPTAPQMGGRGPADSPISAIKGSFNDEVVASPMQGPSWVQEPDVEDEHDTDVDELLDDVPTPLDFSYLNRRSNSGSPPFISPFASRSNSVASRSRGSWGSTDTNRSQGTRPNSRNNSSNATSFSTSSSFSLSSAGLTFSDNPLNRIAGVATADLETRFLISYPGAQFVGFGTSPSQGPFLTRPGDGEECVSELSFPSPLRTAAPSQVPDGPLGFLTLVDLTILANLIERSLKTDPDDSADAHTDNSSDSGASEVSGSTDSMDMPIPVAQAASTCCCEYYRRLFDLIPLVSGLRPTDRDGDSEELSPLMASLTLDDPEHDSQSHHELYAHHGRYLRTPFGVQEEGSPGRDGSESGRSTRSAVQEHLKAKFERRRSRFEDELVQIVREDNYFEGIGNLESSTIGGYPITSVAPSSALEEARLANERFQRAAGQTPQTTPRA</sequence>
<feature type="compositionally biased region" description="Acidic residues" evidence="1">
    <location>
        <begin position="206"/>
        <end position="221"/>
    </location>
</feature>
<protein>
    <submittedName>
        <fullName evidence="2">Uncharacterized protein</fullName>
    </submittedName>
</protein>
<reference evidence="2 3" key="1">
    <citation type="journal article" date="2019" name="Nat. Ecol. Evol.">
        <title>Megaphylogeny resolves global patterns of mushroom evolution.</title>
        <authorList>
            <person name="Varga T."/>
            <person name="Krizsan K."/>
            <person name="Foldi C."/>
            <person name="Dima B."/>
            <person name="Sanchez-Garcia M."/>
            <person name="Sanchez-Ramirez S."/>
            <person name="Szollosi G.J."/>
            <person name="Szarkandi J.G."/>
            <person name="Papp V."/>
            <person name="Albert L."/>
            <person name="Andreopoulos W."/>
            <person name="Angelini C."/>
            <person name="Antonin V."/>
            <person name="Barry K.W."/>
            <person name="Bougher N.L."/>
            <person name="Buchanan P."/>
            <person name="Buyck B."/>
            <person name="Bense V."/>
            <person name="Catcheside P."/>
            <person name="Chovatia M."/>
            <person name="Cooper J."/>
            <person name="Damon W."/>
            <person name="Desjardin D."/>
            <person name="Finy P."/>
            <person name="Geml J."/>
            <person name="Haridas S."/>
            <person name="Hughes K."/>
            <person name="Justo A."/>
            <person name="Karasinski D."/>
            <person name="Kautmanova I."/>
            <person name="Kiss B."/>
            <person name="Kocsube S."/>
            <person name="Kotiranta H."/>
            <person name="LaButti K.M."/>
            <person name="Lechner B.E."/>
            <person name="Liimatainen K."/>
            <person name="Lipzen A."/>
            <person name="Lukacs Z."/>
            <person name="Mihaltcheva S."/>
            <person name="Morgado L.N."/>
            <person name="Niskanen T."/>
            <person name="Noordeloos M.E."/>
            <person name="Ohm R.A."/>
            <person name="Ortiz-Santana B."/>
            <person name="Ovrebo C."/>
            <person name="Racz N."/>
            <person name="Riley R."/>
            <person name="Savchenko A."/>
            <person name="Shiryaev A."/>
            <person name="Soop K."/>
            <person name="Spirin V."/>
            <person name="Szebenyi C."/>
            <person name="Tomsovsky M."/>
            <person name="Tulloss R.E."/>
            <person name="Uehling J."/>
            <person name="Grigoriev I.V."/>
            <person name="Vagvolgyi C."/>
            <person name="Papp T."/>
            <person name="Martin F.M."/>
            <person name="Miettinen O."/>
            <person name="Hibbett D.S."/>
            <person name="Nagy L.G."/>
        </authorList>
    </citation>
    <scope>NUCLEOTIDE SEQUENCE [LARGE SCALE GENOMIC DNA]</scope>
    <source>
        <strain evidence="2 3">FP101781</strain>
    </source>
</reference>